<dbReference type="AlphaFoldDB" id="A0A0E9SK90"/>
<organism evidence="1">
    <name type="scientific">Anguilla anguilla</name>
    <name type="common">European freshwater eel</name>
    <name type="synonym">Muraena anguilla</name>
    <dbReference type="NCBI Taxonomy" id="7936"/>
    <lineage>
        <taxon>Eukaryota</taxon>
        <taxon>Metazoa</taxon>
        <taxon>Chordata</taxon>
        <taxon>Craniata</taxon>
        <taxon>Vertebrata</taxon>
        <taxon>Euteleostomi</taxon>
        <taxon>Actinopterygii</taxon>
        <taxon>Neopterygii</taxon>
        <taxon>Teleostei</taxon>
        <taxon>Anguilliformes</taxon>
        <taxon>Anguillidae</taxon>
        <taxon>Anguilla</taxon>
    </lineage>
</organism>
<name>A0A0E9SK90_ANGAN</name>
<sequence>MNSCAMNLMINRFACSTMSLTKKATV</sequence>
<reference evidence="1" key="1">
    <citation type="submission" date="2014-11" db="EMBL/GenBank/DDBJ databases">
        <authorList>
            <person name="Amaro Gonzalez C."/>
        </authorList>
    </citation>
    <scope>NUCLEOTIDE SEQUENCE</scope>
</reference>
<evidence type="ECO:0000313" key="1">
    <source>
        <dbReference type="EMBL" id="JAH41657.1"/>
    </source>
</evidence>
<proteinExistence type="predicted"/>
<reference evidence="1" key="2">
    <citation type="journal article" date="2015" name="Fish Shellfish Immunol.">
        <title>Early steps in the European eel (Anguilla anguilla)-Vibrio vulnificus interaction in the gills: Role of the RtxA13 toxin.</title>
        <authorList>
            <person name="Callol A."/>
            <person name="Pajuelo D."/>
            <person name="Ebbesson L."/>
            <person name="Teles M."/>
            <person name="MacKenzie S."/>
            <person name="Amaro C."/>
        </authorList>
    </citation>
    <scope>NUCLEOTIDE SEQUENCE</scope>
</reference>
<dbReference type="EMBL" id="GBXM01066920">
    <property type="protein sequence ID" value="JAH41657.1"/>
    <property type="molecule type" value="Transcribed_RNA"/>
</dbReference>
<protein>
    <submittedName>
        <fullName evidence="1">Uncharacterized protein</fullName>
    </submittedName>
</protein>
<accession>A0A0E9SK90</accession>